<dbReference type="EMBL" id="JAUOQO010000004">
    <property type="protein sequence ID" value="MDO6573695.1"/>
    <property type="molecule type" value="Genomic_DNA"/>
</dbReference>
<keyword evidence="1" id="KW-0812">Transmembrane</keyword>
<evidence type="ECO:0000256" key="1">
    <source>
        <dbReference type="SAM" id="Phobius"/>
    </source>
</evidence>
<dbReference type="Proteomes" id="UP001170310">
    <property type="component" value="Unassembled WGS sequence"/>
</dbReference>
<evidence type="ECO:0000313" key="3">
    <source>
        <dbReference type="Proteomes" id="UP001170310"/>
    </source>
</evidence>
<feature type="transmembrane region" description="Helical" evidence="1">
    <location>
        <begin position="30"/>
        <end position="52"/>
    </location>
</feature>
<keyword evidence="1" id="KW-0472">Membrane</keyword>
<keyword evidence="3" id="KW-1185">Reference proteome</keyword>
<comment type="caution">
    <text evidence="2">The sequence shown here is derived from an EMBL/GenBank/DDBJ whole genome shotgun (WGS) entry which is preliminary data.</text>
</comment>
<gene>
    <name evidence="2" type="ORF">Q4528_05935</name>
</gene>
<dbReference type="AlphaFoldDB" id="A0AAW7YQ28"/>
<proteinExistence type="predicted"/>
<accession>A0AAW7YQ28</accession>
<name>A0AAW7YQ28_9STAP</name>
<sequence length="57" mass="6913">MKHLRRFLFFFIFIFIVHYVIDWILAKDFSWIDCLATSIILALFFTPTSDLLKDKNK</sequence>
<organism evidence="2 3">
    <name type="scientific">Staphylococcus pasteuri_A</name>
    <dbReference type="NCBI Taxonomy" id="3062664"/>
    <lineage>
        <taxon>Bacteria</taxon>
        <taxon>Bacillati</taxon>
        <taxon>Bacillota</taxon>
        <taxon>Bacilli</taxon>
        <taxon>Bacillales</taxon>
        <taxon>Staphylococcaceae</taxon>
        <taxon>Staphylococcus</taxon>
    </lineage>
</organism>
<protein>
    <submittedName>
        <fullName evidence="2">Uncharacterized protein</fullName>
    </submittedName>
</protein>
<reference evidence="2" key="1">
    <citation type="submission" date="2023-07" db="EMBL/GenBank/DDBJ databases">
        <title>Genome content predicts the carbon catabolic preferences of heterotrophic bacteria.</title>
        <authorList>
            <person name="Gralka M."/>
        </authorList>
    </citation>
    <scope>NUCLEOTIDE SEQUENCE</scope>
    <source>
        <strain evidence="2">E2R20</strain>
    </source>
</reference>
<keyword evidence="1" id="KW-1133">Transmembrane helix</keyword>
<dbReference type="RefSeq" id="WP_197073467.1">
    <property type="nucleotide sequence ID" value="NZ_JAUOQO010000004.1"/>
</dbReference>
<evidence type="ECO:0000313" key="2">
    <source>
        <dbReference type="EMBL" id="MDO6573695.1"/>
    </source>
</evidence>
<feature type="transmembrane region" description="Helical" evidence="1">
    <location>
        <begin position="7"/>
        <end position="24"/>
    </location>
</feature>